<dbReference type="PANTHER" id="PTHR37422:SF23">
    <property type="entry name" value="TEICHURONIC ACID BIOSYNTHESIS PROTEIN TUAE"/>
    <property type="match status" value="1"/>
</dbReference>
<feature type="transmembrane region" description="Helical" evidence="1">
    <location>
        <begin position="392"/>
        <end position="411"/>
    </location>
</feature>
<feature type="transmembrane region" description="Helical" evidence="1">
    <location>
        <begin position="62"/>
        <end position="79"/>
    </location>
</feature>
<dbReference type="PANTHER" id="PTHR37422">
    <property type="entry name" value="TEICHURONIC ACID BIOSYNTHESIS PROTEIN TUAE"/>
    <property type="match status" value="1"/>
</dbReference>
<dbReference type="RefSeq" id="WP_264504387.1">
    <property type="nucleotide sequence ID" value="NZ_JAPDFL010000001.1"/>
</dbReference>
<feature type="transmembrane region" description="Helical" evidence="1">
    <location>
        <begin position="257"/>
        <end position="287"/>
    </location>
</feature>
<feature type="transmembrane region" description="Helical" evidence="1">
    <location>
        <begin position="293"/>
        <end position="311"/>
    </location>
</feature>
<feature type="transmembrane region" description="Helical" evidence="1">
    <location>
        <begin position="32"/>
        <end position="50"/>
    </location>
</feature>
<evidence type="ECO:0008006" key="4">
    <source>
        <dbReference type="Google" id="ProtNLM"/>
    </source>
</evidence>
<gene>
    <name evidence="2" type="ORF">OKW52_02980</name>
</gene>
<dbReference type="EMBL" id="JAPDFL010000001">
    <property type="protein sequence ID" value="MCW1931255.1"/>
    <property type="molecule type" value="Genomic_DNA"/>
</dbReference>
<evidence type="ECO:0000256" key="1">
    <source>
        <dbReference type="SAM" id="Phobius"/>
    </source>
</evidence>
<evidence type="ECO:0000313" key="3">
    <source>
        <dbReference type="Proteomes" id="UP001208938"/>
    </source>
</evidence>
<protein>
    <recommendedName>
        <fullName evidence="4">O-antigen ligase like membrane protein</fullName>
    </recommendedName>
</protein>
<proteinExistence type="predicted"/>
<sequence>MIDIGNSLALLALLGWPVVGVLMFRLLPPERALIWSILAAYMFLPQLSSINLPVVPPMNKESIPNLTAFLCCLGLWGRMPHLVPEGWPGRILLAMFIVSPAFSVVTNLDAVQFGVDTFGTMRLVDPNALALWGLPGLRIYDSASALVQQMFLMLPFFLARELLRTEEAIREILLALVIAGLIYALPMLYEVRFSPQLHIRFYGFFQHDFSQAVRNGGFRPFVFMPHGLWVAFFAFMVALAASARAREATRQVAGRRMVMVAFGVGLVVICKSMGALMFTLIFLPIVLVLRPRAHLAIAAIIVTLVIAYPLLRGSGLVPAQAIVDRVAAISEERAESLNYRFTNEDRIIEHVADKPLFGWGGWGRFMVYDPATGESLTIVDGMWIITIGQYGWLGYIAMFGLLALPVLSLWWEGRKPEAPPIPFAASALALMLAVNLIDLLPNATLIPFTWLIAGSLLGYAEALRTTNRATRTARMRNAHAGLVLGTTVAPDRAPDKPRTLM</sequence>
<accession>A0ABT3GUN1</accession>
<feature type="transmembrane region" description="Helical" evidence="1">
    <location>
        <begin position="91"/>
        <end position="115"/>
    </location>
</feature>
<feature type="transmembrane region" description="Helical" evidence="1">
    <location>
        <begin position="227"/>
        <end position="245"/>
    </location>
</feature>
<reference evidence="2 3" key="1">
    <citation type="submission" date="2022-10" db="EMBL/GenBank/DDBJ databases">
        <title>Pararhodobacter sp. nov., isolated from marine algae.</title>
        <authorList>
            <person name="Choi B.J."/>
            <person name="Kim J.M."/>
            <person name="Lee J.K."/>
            <person name="Choi D.G."/>
            <person name="Jeon C.O."/>
        </authorList>
    </citation>
    <scope>NUCLEOTIDE SEQUENCE [LARGE SCALE GENOMIC DNA]</scope>
    <source>
        <strain evidence="2 3">ZQ420</strain>
    </source>
</reference>
<feature type="transmembrane region" description="Helical" evidence="1">
    <location>
        <begin position="6"/>
        <end position="27"/>
    </location>
</feature>
<feature type="transmembrane region" description="Helical" evidence="1">
    <location>
        <begin position="171"/>
        <end position="189"/>
    </location>
</feature>
<keyword evidence="1" id="KW-0812">Transmembrane</keyword>
<keyword evidence="3" id="KW-1185">Reference proteome</keyword>
<comment type="caution">
    <text evidence="2">The sequence shown here is derived from an EMBL/GenBank/DDBJ whole genome shotgun (WGS) entry which is preliminary data.</text>
</comment>
<evidence type="ECO:0000313" key="2">
    <source>
        <dbReference type="EMBL" id="MCW1931255.1"/>
    </source>
</evidence>
<dbReference type="InterPro" id="IPR051533">
    <property type="entry name" value="WaaL-like"/>
</dbReference>
<organism evidence="2 3">
    <name type="scientific">Pararhodobacter zhoushanensis</name>
    <dbReference type="NCBI Taxonomy" id="2479545"/>
    <lineage>
        <taxon>Bacteria</taxon>
        <taxon>Pseudomonadati</taxon>
        <taxon>Pseudomonadota</taxon>
        <taxon>Alphaproteobacteria</taxon>
        <taxon>Rhodobacterales</taxon>
        <taxon>Paracoccaceae</taxon>
        <taxon>Pararhodobacter</taxon>
    </lineage>
</organism>
<keyword evidence="1" id="KW-0472">Membrane</keyword>
<name>A0ABT3GUN1_9RHOB</name>
<dbReference type="Proteomes" id="UP001208938">
    <property type="component" value="Unassembled WGS sequence"/>
</dbReference>
<keyword evidence="1" id="KW-1133">Transmembrane helix</keyword>